<reference evidence="3" key="1">
    <citation type="submission" date="2015-08" db="EMBL/GenBank/DDBJ databases">
        <title>Candidatus Bacteriodes Periocalifornicus.</title>
        <authorList>
            <person name="McLean J.S."/>
            <person name="Kelley S."/>
        </authorList>
    </citation>
    <scope>NUCLEOTIDE SEQUENCE [LARGE SCALE GENOMIC DNA]</scope>
    <source>
        <strain evidence="3">12B</strain>
    </source>
</reference>
<organism evidence="3 4">
    <name type="scientific">Candidatus [Bacteroides] periocalifornicus</name>
    <dbReference type="NCBI Taxonomy" id="1702214"/>
    <lineage>
        <taxon>Bacteria</taxon>
        <taxon>Pseudomonadati</taxon>
        <taxon>Bacteroidota</taxon>
    </lineage>
</organism>
<dbReference type="Proteomes" id="UP000054172">
    <property type="component" value="Unassembled WGS sequence"/>
</dbReference>
<dbReference type="EMBL" id="LIIK01000020">
    <property type="protein sequence ID" value="KQM08823.1"/>
    <property type="molecule type" value="Genomic_DNA"/>
</dbReference>
<evidence type="ECO:0000313" key="3">
    <source>
        <dbReference type="EMBL" id="KQM08823.1"/>
    </source>
</evidence>
<dbReference type="Pfam" id="PF13505">
    <property type="entry name" value="OMP_b-brl"/>
    <property type="match status" value="1"/>
</dbReference>
<evidence type="ECO:0000259" key="2">
    <source>
        <dbReference type="Pfam" id="PF13505"/>
    </source>
</evidence>
<accession>A0A0Q4B882</accession>
<sequence>MLAVWLLAGVGCMEAQAQQKNANWDVGFGLGLSGFTGDLNFAPLPQTISGHAQGLIRYNLSPMYALRAGLQVGGLNAIYYPGRYYLPGGPTGNKRYFHTPMLAVDAGVDIHFLPFVINSLTGGKVNPNAMTPYVTVGLGGMVVFNNGGGFYIPMGGGVKFALFDRFTLAGELRFLKGFFDTADRYKNWPKSTKGHHLHNQDWVSMLTVSLTYRFVVEGHVCPAYQTK</sequence>
<gene>
    <name evidence="3" type="ORF">AL399_05075</name>
</gene>
<protein>
    <recommendedName>
        <fullName evidence="2">Outer membrane protein beta-barrel domain-containing protein</fullName>
    </recommendedName>
</protein>
<dbReference type="AlphaFoldDB" id="A0A0Q4B882"/>
<comment type="caution">
    <text evidence="3">The sequence shown here is derived from an EMBL/GenBank/DDBJ whole genome shotgun (WGS) entry which is preliminary data.</text>
</comment>
<dbReference type="InterPro" id="IPR027385">
    <property type="entry name" value="Beta-barrel_OMP"/>
</dbReference>
<dbReference type="PATRIC" id="fig|1702214.3.peg.2031"/>
<dbReference type="InterPro" id="IPR011250">
    <property type="entry name" value="OMP/PagP_B-barrel"/>
</dbReference>
<evidence type="ECO:0000313" key="4">
    <source>
        <dbReference type="Proteomes" id="UP000054172"/>
    </source>
</evidence>
<keyword evidence="1" id="KW-0732">Signal</keyword>
<dbReference type="Gene3D" id="2.40.160.20">
    <property type="match status" value="1"/>
</dbReference>
<dbReference type="SUPFAM" id="SSF56925">
    <property type="entry name" value="OMPA-like"/>
    <property type="match status" value="1"/>
</dbReference>
<name>A0A0Q4B882_9BACT</name>
<feature type="domain" description="Outer membrane protein beta-barrel" evidence="2">
    <location>
        <begin position="5"/>
        <end position="214"/>
    </location>
</feature>
<keyword evidence="4" id="KW-1185">Reference proteome</keyword>
<proteinExistence type="predicted"/>
<evidence type="ECO:0000256" key="1">
    <source>
        <dbReference type="ARBA" id="ARBA00022729"/>
    </source>
</evidence>